<sequence>MIELIFQWVAVVAYLLCGFRIACFSHGGNFHRGYSWLAAILIASFLGQSIHILFFKDPVTLWDTVFAVLLAVIIWHSKGNVAKLIWSSAR</sequence>
<evidence type="ECO:0000313" key="2">
    <source>
        <dbReference type="EMBL" id="EOR05041.1"/>
    </source>
</evidence>
<gene>
    <name evidence="2" type="ORF">I593_03125</name>
</gene>
<organism evidence="2 3">
    <name type="scientific">Acinetobacter tandoii DSM 14970 = CIP 107469</name>
    <dbReference type="NCBI Taxonomy" id="1120927"/>
    <lineage>
        <taxon>Bacteria</taxon>
        <taxon>Pseudomonadati</taxon>
        <taxon>Pseudomonadota</taxon>
        <taxon>Gammaproteobacteria</taxon>
        <taxon>Moraxellales</taxon>
        <taxon>Moraxellaceae</taxon>
        <taxon>Acinetobacter</taxon>
    </lineage>
</organism>
<dbReference type="eggNOG" id="ENOG5032NR1">
    <property type="taxonomic scope" value="Bacteria"/>
</dbReference>
<accession>R9AY46</accession>
<evidence type="ECO:0000256" key="1">
    <source>
        <dbReference type="SAM" id="Phobius"/>
    </source>
</evidence>
<dbReference type="AlphaFoldDB" id="R9AY46"/>
<keyword evidence="1" id="KW-0812">Transmembrane</keyword>
<protein>
    <recommendedName>
        <fullName evidence="4">Phage holin family protein</fullName>
    </recommendedName>
</protein>
<feature type="transmembrane region" description="Helical" evidence="1">
    <location>
        <begin position="6"/>
        <end position="24"/>
    </location>
</feature>
<evidence type="ECO:0008006" key="4">
    <source>
        <dbReference type="Google" id="ProtNLM"/>
    </source>
</evidence>
<dbReference type="Proteomes" id="UP000016201">
    <property type="component" value="Unassembled WGS sequence"/>
</dbReference>
<comment type="caution">
    <text evidence="2">The sequence shown here is derived from an EMBL/GenBank/DDBJ whole genome shotgun (WGS) entry which is preliminary data.</text>
</comment>
<dbReference type="RefSeq" id="WP_016168143.1">
    <property type="nucleotide sequence ID" value="NZ_JHZG01000002.1"/>
</dbReference>
<keyword evidence="1" id="KW-1133">Transmembrane helix</keyword>
<dbReference type="EMBL" id="AQFM01000042">
    <property type="protein sequence ID" value="EOR05041.1"/>
    <property type="molecule type" value="Genomic_DNA"/>
</dbReference>
<feature type="transmembrane region" description="Helical" evidence="1">
    <location>
        <begin position="60"/>
        <end position="77"/>
    </location>
</feature>
<proteinExistence type="predicted"/>
<keyword evidence="1" id="KW-0472">Membrane</keyword>
<dbReference type="PATRIC" id="fig|1120927.3.peg.3041"/>
<dbReference type="Pfam" id="PF05449">
    <property type="entry name" value="Phage_holin_3_7"/>
    <property type="match status" value="1"/>
</dbReference>
<dbReference type="InterPro" id="IPR008473">
    <property type="entry name" value="Phage_holin_3_7"/>
</dbReference>
<evidence type="ECO:0000313" key="3">
    <source>
        <dbReference type="Proteomes" id="UP000016201"/>
    </source>
</evidence>
<keyword evidence="3" id="KW-1185">Reference proteome</keyword>
<name>R9AY46_9GAMM</name>
<dbReference type="OrthoDB" id="6707830at2"/>
<feature type="transmembrane region" description="Helical" evidence="1">
    <location>
        <begin position="36"/>
        <end position="54"/>
    </location>
</feature>
<reference evidence="2 3" key="1">
    <citation type="submission" date="2013-03" db="EMBL/GenBank/DDBJ databases">
        <title>The Genome Sequence of Acinetobacter tandoii CIP 107469.</title>
        <authorList>
            <consortium name="The Broad Institute Genome Sequencing Platform"/>
            <consortium name="The Broad Institute Genome Sequencing Center for Infectious Disease"/>
            <person name="Cerqueira G."/>
            <person name="Feldgarden M."/>
            <person name="Courvalin P."/>
            <person name="Perichon B."/>
            <person name="Grillot-Courvalin C."/>
            <person name="Clermont D."/>
            <person name="Rocha E."/>
            <person name="Yoon E.-J."/>
            <person name="Nemec A."/>
            <person name="Walker B."/>
            <person name="Young S.K."/>
            <person name="Zeng Q."/>
            <person name="Gargeya S."/>
            <person name="Fitzgerald M."/>
            <person name="Haas B."/>
            <person name="Abouelleil A."/>
            <person name="Alvarado L."/>
            <person name="Arachchi H.M."/>
            <person name="Berlin A.M."/>
            <person name="Chapman S.B."/>
            <person name="Dewar J."/>
            <person name="Goldberg J."/>
            <person name="Griggs A."/>
            <person name="Gujja S."/>
            <person name="Hansen M."/>
            <person name="Howarth C."/>
            <person name="Imamovic A."/>
            <person name="Larimer J."/>
            <person name="McCowan C."/>
            <person name="Murphy C."/>
            <person name="Neiman D."/>
            <person name="Pearson M."/>
            <person name="Priest M."/>
            <person name="Roberts A."/>
            <person name="Saif S."/>
            <person name="Shea T."/>
            <person name="Sisk P."/>
            <person name="Sykes S."/>
            <person name="Wortman J."/>
            <person name="Nusbaum C."/>
            <person name="Birren B."/>
        </authorList>
    </citation>
    <scope>NUCLEOTIDE SEQUENCE [LARGE SCALE GENOMIC DNA]</scope>
    <source>
        <strain evidence="2 3">CIP 107469</strain>
    </source>
</reference>